<feature type="transmembrane region" description="Helical" evidence="1">
    <location>
        <begin position="12"/>
        <end position="29"/>
    </location>
</feature>
<keyword evidence="1" id="KW-0472">Membrane</keyword>
<dbReference type="EMBL" id="CP022356">
    <property type="protein sequence ID" value="ASK79467.1"/>
    <property type="molecule type" value="Genomic_DNA"/>
</dbReference>
<organism evidence="2 3">
    <name type="scientific">Paraphotobacterium marinum</name>
    <dbReference type="NCBI Taxonomy" id="1755811"/>
    <lineage>
        <taxon>Bacteria</taxon>
        <taxon>Pseudomonadati</taxon>
        <taxon>Pseudomonadota</taxon>
        <taxon>Gammaproteobacteria</taxon>
        <taxon>Vibrionales</taxon>
        <taxon>Vibrionaceae</taxon>
        <taxon>Paraphotobacterium</taxon>
    </lineage>
</organism>
<evidence type="ECO:0000256" key="1">
    <source>
        <dbReference type="SAM" id="Phobius"/>
    </source>
</evidence>
<evidence type="ECO:0000313" key="2">
    <source>
        <dbReference type="EMBL" id="ASK79467.1"/>
    </source>
</evidence>
<dbReference type="KEGG" id="pmai:CF386_10430"/>
<gene>
    <name evidence="2" type="ORF">CF386_10430</name>
</gene>
<sequence length="127" mass="14449">MKISLIKNKSAWIVFAYDIFSAILSWVIVQELVGIKHVGLNILQILFVIIAFSISTKIFRTYASLWKTVSVEDLKSNIYSVIVGAFIFFAIEFIVDRLNTVSRSEVFFFPILTLVISLAGRFFTDNS</sequence>
<dbReference type="RefSeq" id="WP_089074375.1">
    <property type="nucleotide sequence ID" value="NZ_CP022356.1"/>
</dbReference>
<accession>A0A220VGH7</accession>
<keyword evidence="1" id="KW-1133">Transmembrane helix</keyword>
<feature type="transmembrane region" description="Helical" evidence="1">
    <location>
        <begin position="76"/>
        <end position="95"/>
    </location>
</feature>
<keyword evidence="1" id="KW-0812">Transmembrane</keyword>
<feature type="transmembrane region" description="Helical" evidence="1">
    <location>
        <begin position="107"/>
        <end position="124"/>
    </location>
</feature>
<reference evidence="2 3" key="1">
    <citation type="journal article" date="2016" name="Int. J. Syst. Evol. Microbiol.">
        <title>Paraphotobacterium marinum gen. nov., sp. nov., a member of the family Vibrionaceae, isolated from surface seawater.</title>
        <authorList>
            <person name="Huang Z."/>
            <person name="Dong C."/>
            <person name="Shao Z."/>
        </authorList>
    </citation>
    <scope>NUCLEOTIDE SEQUENCE [LARGE SCALE GENOMIC DNA]</scope>
    <source>
        <strain evidence="2 3">NSCS20N07D</strain>
    </source>
</reference>
<name>A0A220VGH7_9GAMM</name>
<dbReference type="AlphaFoldDB" id="A0A220VGH7"/>
<evidence type="ECO:0000313" key="3">
    <source>
        <dbReference type="Proteomes" id="UP000242175"/>
    </source>
</evidence>
<dbReference type="Proteomes" id="UP000242175">
    <property type="component" value="Chromosome small"/>
</dbReference>
<protein>
    <submittedName>
        <fullName evidence="2">Uncharacterized protein</fullName>
    </submittedName>
</protein>
<proteinExistence type="predicted"/>
<keyword evidence="3" id="KW-1185">Reference proteome</keyword>
<feature type="transmembrane region" description="Helical" evidence="1">
    <location>
        <begin position="35"/>
        <end position="55"/>
    </location>
</feature>